<dbReference type="EMBL" id="BAABJV010000005">
    <property type="protein sequence ID" value="GAA4777019.1"/>
    <property type="molecule type" value="Genomic_DNA"/>
</dbReference>
<feature type="region of interest" description="Disordered" evidence="1">
    <location>
        <begin position="151"/>
        <end position="207"/>
    </location>
</feature>
<reference evidence="3" key="1">
    <citation type="journal article" date="2019" name="Int. J. Syst. Evol. Microbiol.">
        <title>The Global Catalogue of Microorganisms (GCM) 10K type strain sequencing project: providing services to taxonomists for standard genome sequencing and annotation.</title>
        <authorList>
            <consortium name="The Broad Institute Genomics Platform"/>
            <consortium name="The Broad Institute Genome Sequencing Center for Infectious Disease"/>
            <person name="Wu L."/>
            <person name="Ma J."/>
        </authorList>
    </citation>
    <scope>NUCLEOTIDE SEQUENCE [LARGE SCALE GENOMIC DNA]</scope>
    <source>
        <strain evidence="3">JCM 18324</strain>
    </source>
</reference>
<name>A0ABP9AA69_9ACTN</name>
<gene>
    <name evidence="2" type="ORF">GCM10023329_27360</name>
</gene>
<dbReference type="Proteomes" id="UP001501147">
    <property type="component" value="Unassembled WGS sequence"/>
</dbReference>
<comment type="caution">
    <text evidence="2">The sequence shown here is derived from an EMBL/GenBank/DDBJ whole genome shotgun (WGS) entry which is preliminary data.</text>
</comment>
<organism evidence="2 3">
    <name type="scientific">Streptomyces sanyensis</name>
    <dbReference type="NCBI Taxonomy" id="568869"/>
    <lineage>
        <taxon>Bacteria</taxon>
        <taxon>Bacillati</taxon>
        <taxon>Actinomycetota</taxon>
        <taxon>Actinomycetes</taxon>
        <taxon>Kitasatosporales</taxon>
        <taxon>Streptomycetaceae</taxon>
        <taxon>Streptomyces</taxon>
    </lineage>
</organism>
<protein>
    <submittedName>
        <fullName evidence="2">Uncharacterized protein</fullName>
    </submittedName>
</protein>
<sequence>MDLLDAYRVTGEIRFALADPDDGLPAEAVWDGYRGRPEAPTAGETGPCSLRVDGFEDRGTSAAAFEEVLGRDATRLREDAPAPLPRRARRVPEVSGAVPWPVQLPAYRAAAAVSALRPAVFRGLPDGCHAVYGGLDPAAALDLLTALGLPPDTEHPPAPRRALAAGHANHHRAPHAWTDEPAPARTNAGPGPVGAGGTLRRPWRRSR</sequence>
<proteinExistence type="predicted"/>
<dbReference type="RefSeq" id="WP_345613643.1">
    <property type="nucleotide sequence ID" value="NZ_BAABJV010000005.1"/>
</dbReference>
<accession>A0ABP9AA69</accession>
<evidence type="ECO:0000313" key="2">
    <source>
        <dbReference type="EMBL" id="GAA4777019.1"/>
    </source>
</evidence>
<evidence type="ECO:0000256" key="1">
    <source>
        <dbReference type="SAM" id="MobiDB-lite"/>
    </source>
</evidence>
<evidence type="ECO:0000313" key="3">
    <source>
        <dbReference type="Proteomes" id="UP001501147"/>
    </source>
</evidence>
<keyword evidence="3" id="KW-1185">Reference proteome</keyword>